<evidence type="ECO:0000256" key="1">
    <source>
        <dbReference type="SAM" id="SignalP"/>
    </source>
</evidence>
<dbReference type="NCBIfam" id="NF045830">
    <property type="entry name" value="MYPU_1760_HExxH"/>
    <property type="match status" value="1"/>
</dbReference>
<name>A0A449BAR2_9BACT</name>
<protein>
    <recommendedName>
        <fullName evidence="4">Lipoprotein</fullName>
    </recommendedName>
</protein>
<reference evidence="2 3" key="1">
    <citation type="submission" date="2019-01" db="EMBL/GenBank/DDBJ databases">
        <authorList>
            <consortium name="Pathogen Informatics"/>
        </authorList>
    </citation>
    <scope>NUCLEOTIDE SEQUENCE [LARGE SCALE GENOMIC DNA]</scope>
    <source>
        <strain evidence="2 3">NCTC10184</strain>
    </source>
</reference>
<proteinExistence type="predicted"/>
<gene>
    <name evidence="2" type="ORF">NCTC10184_00495</name>
</gene>
<sequence>MKKKIKLWPFLAAPISALSLVSASCNVFSSTEASNQEVLADGLVKAFENKLQLNKVVDDYKLNSSDFLPLNLEDIEHENILSSETKQLINKLNQDPRNWLKLGKVEYSENNFAVTYTDPIFKIKWVDHVYRVRTERQADGSVKNVAYYALGFSGLILLANYFYALQPFGPEIVFLNLVNVNYPYAFTPNVAGLYLPAMQVINLDATTFTEKTFSLKQKVIGLHSTLYHEYTHHWSNSYVEIGDLQDKTVAANTTFEYNDLASATAQNVKVSKSYFYKDFFDKFKTYLHYDDSTGYDPTYIERANGKIARYGNFDVTNDNFIGNARVSTSDIFALANTTDFATYKEIYQRLDAIAETNADGEKEITFTPSDDLETEIDTFFGPAPVKVKSLIIGKAKLDSLKYYYSFEELIPREWQKYSYIPIYYDATDTNINWNNKEGSTYKPYQNFYVSGYVQPSPNNNGFEYLYTNNTFVTDWGRTYPLAATSEHTADPNTRIFANDVWIPVAADQEPTYRKFYRLFLETMGYGKVIAQLKSKADFKVANKTTIASGYTADYTPSIVSQLRFTGYLDGTDYSGFVFKEADNKKTTVKINYLPFVNFRGLQTPANTFAPHASLQTLLPSDVLSNGRDFEVKKVATYVTDYFDRSKIKTDAQIYLWKDTNNNQIAEDNELISELSDTYNSFTPTSPLPARPLTNSDRNLWITDESEYNYEFITRKTPNNTYTLWWKDNLIS</sequence>
<dbReference type="RefSeq" id="WP_129623092.1">
    <property type="nucleotide sequence ID" value="NZ_LR215043.1"/>
</dbReference>
<dbReference type="Proteomes" id="UP000290876">
    <property type="component" value="Chromosome"/>
</dbReference>
<keyword evidence="3" id="KW-1185">Reference proteome</keyword>
<feature type="signal peptide" evidence="1">
    <location>
        <begin position="1"/>
        <end position="23"/>
    </location>
</feature>
<evidence type="ECO:0000313" key="2">
    <source>
        <dbReference type="EMBL" id="VEU78257.1"/>
    </source>
</evidence>
<dbReference type="KEGG" id="mcob:NCTC10184_00495"/>
<evidence type="ECO:0008006" key="4">
    <source>
        <dbReference type="Google" id="ProtNLM"/>
    </source>
</evidence>
<dbReference type="EMBL" id="LR215043">
    <property type="protein sequence ID" value="VEU78257.1"/>
    <property type="molecule type" value="Genomic_DNA"/>
</dbReference>
<dbReference type="InterPro" id="IPR054786">
    <property type="entry name" value="MYPU_1760-like"/>
</dbReference>
<evidence type="ECO:0000313" key="3">
    <source>
        <dbReference type="Proteomes" id="UP000290876"/>
    </source>
</evidence>
<dbReference type="OrthoDB" id="393673at2"/>
<feature type="chain" id="PRO_5019525602" description="Lipoprotein" evidence="1">
    <location>
        <begin position="24"/>
        <end position="731"/>
    </location>
</feature>
<accession>A0A449BAR2</accession>
<organism evidence="2 3">
    <name type="scientific">Mycoplasmopsis columbinasalis</name>
    <dbReference type="NCBI Taxonomy" id="114880"/>
    <lineage>
        <taxon>Bacteria</taxon>
        <taxon>Bacillati</taxon>
        <taxon>Mycoplasmatota</taxon>
        <taxon>Mycoplasmoidales</taxon>
        <taxon>Metamycoplasmataceae</taxon>
        <taxon>Mycoplasmopsis</taxon>
    </lineage>
</organism>
<keyword evidence="1" id="KW-0732">Signal</keyword>
<dbReference type="PROSITE" id="PS51257">
    <property type="entry name" value="PROKAR_LIPOPROTEIN"/>
    <property type="match status" value="1"/>
</dbReference>
<dbReference type="AlphaFoldDB" id="A0A449BAR2"/>